<evidence type="ECO:0000256" key="13">
    <source>
        <dbReference type="ARBA" id="ARBA00023027"/>
    </source>
</evidence>
<evidence type="ECO:0000256" key="14">
    <source>
        <dbReference type="ARBA" id="ARBA00023304"/>
    </source>
</evidence>
<name>A0A235B9V7_9BACL</name>
<dbReference type="GO" id="GO:0000287">
    <property type="term" value="F:magnesium ion binding"/>
    <property type="evidence" value="ECO:0007669"/>
    <property type="project" value="InterPro"/>
</dbReference>
<keyword evidence="20" id="KW-1185">Reference proteome</keyword>
<evidence type="ECO:0000256" key="5">
    <source>
        <dbReference type="ARBA" id="ARBA00008319"/>
    </source>
</evidence>
<keyword evidence="11 16" id="KW-0460">Magnesium</keyword>
<feature type="binding site" evidence="16">
    <location>
        <position position="252"/>
    </location>
    <ligand>
        <name>Mg(2+)</name>
        <dbReference type="ChEBI" id="CHEBI:18420"/>
    </ligand>
</feature>
<comment type="function">
    <text evidence="15 16 17">Catalyzes the oxidation of 3-carboxy-2-hydroxy-4-methylpentanoate (3-isopropylmalate) to 3-carboxy-4-methyl-2-oxopentanoate. The product decarboxylates to 4-methyl-2 oxopentanoate.</text>
</comment>
<evidence type="ECO:0000256" key="8">
    <source>
        <dbReference type="ARBA" id="ARBA00022490"/>
    </source>
</evidence>
<comment type="subunit">
    <text evidence="6 16 17">Homodimer.</text>
</comment>
<dbReference type="GO" id="GO:0009098">
    <property type="term" value="P:L-leucine biosynthetic process"/>
    <property type="evidence" value="ECO:0007669"/>
    <property type="project" value="UniProtKB-UniRule"/>
</dbReference>
<feature type="domain" description="Isopropylmalate dehydrogenase-like" evidence="18">
    <location>
        <begin position="6"/>
        <end position="353"/>
    </location>
</feature>
<evidence type="ECO:0000256" key="15">
    <source>
        <dbReference type="ARBA" id="ARBA00023577"/>
    </source>
</evidence>
<comment type="catalytic activity">
    <reaction evidence="1 16 17">
        <text>(2R,3S)-3-isopropylmalate + NAD(+) = 4-methyl-2-oxopentanoate + CO2 + NADH</text>
        <dbReference type="Rhea" id="RHEA:32271"/>
        <dbReference type="ChEBI" id="CHEBI:16526"/>
        <dbReference type="ChEBI" id="CHEBI:17865"/>
        <dbReference type="ChEBI" id="CHEBI:35121"/>
        <dbReference type="ChEBI" id="CHEBI:57540"/>
        <dbReference type="ChEBI" id="CHEBI:57945"/>
        <dbReference type="EC" id="1.1.1.85"/>
    </reaction>
</comment>
<keyword evidence="14 16" id="KW-0100">Branched-chain amino acid biosynthesis</keyword>
<accession>A0A235B9V7</accession>
<evidence type="ECO:0000256" key="4">
    <source>
        <dbReference type="ARBA" id="ARBA00004762"/>
    </source>
</evidence>
<dbReference type="EC" id="1.1.1.85" evidence="16"/>
<dbReference type="UniPathway" id="UPA00048">
    <property type="reaction ID" value="UER00072"/>
</dbReference>
<dbReference type="Gene3D" id="3.40.718.10">
    <property type="entry name" value="Isopropylmalate Dehydrogenase"/>
    <property type="match status" value="1"/>
</dbReference>
<feature type="binding site" evidence="16">
    <location>
        <position position="136"/>
    </location>
    <ligand>
        <name>substrate</name>
    </ligand>
</feature>
<feature type="binding site" evidence="16">
    <location>
        <begin position="78"/>
        <end position="91"/>
    </location>
    <ligand>
        <name>NAD(+)</name>
        <dbReference type="ChEBI" id="CHEBI:57540"/>
    </ligand>
</feature>
<evidence type="ECO:0000256" key="11">
    <source>
        <dbReference type="ARBA" id="ARBA00022842"/>
    </source>
</evidence>
<protein>
    <recommendedName>
        <fullName evidence="16">3-isopropylmalate dehydrogenase</fullName>
        <ecNumber evidence="16">1.1.1.85</ecNumber>
    </recommendedName>
    <alternativeName>
        <fullName evidence="16">3-IPM-DH</fullName>
    </alternativeName>
    <alternativeName>
        <fullName evidence="16">Beta-IPM dehydrogenase</fullName>
        <shortName evidence="16">IMDH</shortName>
    </alternativeName>
</protein>
<evidence type="ECO:0000256" key="9">
    <source>
        <dbReference type="ARBA" id="ARBA00022605"/>
    </source>
</evidence>
<organism evidence="19 20">
    <name type="scientific">Paludifilum halophilum</name>
    <dbReference type="NCBI Taxonomy" id="1642702"/>
    <lineage>
        <taxon>Bacteria</taxon>
        <taxon>Bacillati</taxon>
        <taxon>Bacillota</taxon>
        <taxon>Bacilli</taxon>
        <taxon>Bacillales</taxon>
        <taxon>Thermoactinomycetaceae</taxon>
        <taxon>Paludifilum</taxon>
    </lineage>
</organism>
<evidence type="ECO:0000256" key="10">
    <source>
        <dbReference type="ARBA" id="ARBA00022723"/>
    </source>
</evidence>
<evidence type="ECO:0000256" key="3">
    <source>
        <dbReference type="ARBA" id="ARBA00004496"/>
    </source>
</evidence>
<evidence type="ECO:0000256" key="6">
    <source>
        <dbReference type="ARBA" id="ARBA00011738"/>
    </source>
</evidence>
<feature type="binding site" evidence="16">
    <location>
        <position position="248"/>
    </location>
    <ligand>
        <name>Mg(2+)</name>
        <dbReference type="ChEBI" id="CHEBI:18420"/>
    </ligand>
</feature>
<dbReference type="GO" id="GO:0051287">
    <property type="term" value="F:NAD binding"/>
    <property type="evidence" value="ECO:0007669"/>
    <property type="project" value="InterPro"/>
</dbReference>
<dbReference type="PANTHER" id="PTHR42979">
    <property type="entry name" value="3-ISOPROPYLMALATE DEHYDROGENASE"/>
    <property type="match status" value="1"/>
</dbReference>
<feature type="binding site" evidence="16">
    <location>
        <position position="108"/>
    </location>
    <ligand>
        <name>substrate</name>
    </ligand>
</feature>
<dbReference type="AlphaFoldDB" id="A0A235B9V7"/>
<dbReference type="RefSeq" id="WP_094263671.1">
    <property type="nucleotide sequence ID" value="NZ_NOWF01000003.1"/>
</dbReference>
<feature type="site" description="Important for catalysis" evidence="16">
    <location>
        <position position="143"/>
    </location>
</feature>
<dbReference type="PROSITE" id="PS00470">
    <property type="entry name" value="IDH_IMDH"/>
    <property type="match status" value="1"/>
</dbReference>
<comment type="cofactor">
    <cofactor evidence="2">
        <name>Mn(2+)</name>
        <dbReference type="ChEBI" id="CHEBI:29035"/>
    </cofactor>
</comment>
<dbReference type="InterPro" id="IPR024084">
    <property type="entry name" value="IsoPropMal-DH-like_dom"/>
</dbReference>
<keyword evidence="10 16" id="KW-0479">Metal-binding</keyword>
<dbReference type="Proteomes" id="UP000215459">
    <property type="component" value="Unassembled WGS sequence"/>
</dbReference>
<evidence type="ECO:0000256" key="16">
    <source>
        <dbReference type="HAMAP-Rule" id="MF_01033"/>
    </source>
</evidence>
<keyword evidence="16" id="KW-0464">Manganese</keyword>
<dbReference type="Pfam" id="PF00180">
    <property type="entry name" value="Iso_dh"/>
    <property type="match status" value="1"/>
</dbReference>
<feature type="binding site" evidence="16">
    <location>
        <begin position="282"/>
        <end position="294"/>
    </location>
    <ligand>
        <name>NAD(+)</name>
        <dbReference type="ChEBI" id="CHEBI:57540"/>
    </ligand>
</feature>
<comment type="cofactor">
    <cofactor evidence="16 17">
        <name>Mg(2+)</name>
        <dbReference type="ChEBI" id="CHEBI:18420"/>
    </cofactor>
    <cofactor evidence="16 17">
        <name>Mn(2+)</name>
        <dbReference type="ChEBI" id="CHEBI:29035"/>
    </cofactor>
    <text evidence="16 17">Binds 1 Mg(2+) or Mn(2+) ion per subunit.</text>
</comment>
<reference evidence="19 20" key="1">
    <citation type="submission" date="2017-07" db="EMBL/GenBank/DDBJ databases">
        <title>The genome sequence of Paludifilum halophilum highlights mechanisms for microbial adaptation to high salt environemnts.</title>
        <authorList>
            <person name="Belbahri L."/>
        </authorList>
    </citation>
    <scope>NUCLEOTIDE SEQUENCE [LARGE SCALE GENOMIC DNA]</scope>
    <source>
        <strain evidence="19 20">DSM 102817</strain>
    </source>
</reference>
<dbReference type="GO" id="GO:0005829">
    <property type="term" value="C:cytosol"/>
    <property type="evidence" value="ECO:0007669"/>
    <property type="project" value="TreeGrafter"/>
</dbReference>
<sequence>MAEKKRIAVLPGDGIGPEIVDESVKVIKETGKQFGYDFECSFGMVGGGAIERLKNPLPEETLTLCRNSDAVLLGAVGGPRWDSNPPHLRPEKALLGLRQELGLFANLRPATLFPGLEKSSSLKPEVLEGVDLLVVRELTGGIYFGEKYTEETGEGARATDTLVYYEHEIERIVRRAFRLAKGRRRRITSVDKANVLESSRLWRRVVDRVSKDFPEVRVQHMLVDNCAMQIISRPADFDVIVTENMFGDILSDEAAMLTGSIGMLPSASLGKGPLGLYEPVHGSAPDLAGQGVANPIAAILSSAMMFRHSFHDEEAARAIESAVKKVLSSGARTTDIALAGSLALSTEEFGDRVCEALRRYGPDPKVPVETMM</sequence>
<dbReference type="EMBL" id="NOWF01000003">
    <property type="protein sequence ID" value="OYD08365.1"/>
    <property type="molecule type" value="Genomic_DNA"/>
</dbReference>
<dbReference type="SMART" id="SM01329">
    <property type="entry name" value="Iso_dh"/>
    <property type="match status" value="1"/>
</dbReference>
<dbReference type="GO" id="GO:0003862">
    <property type="term" value="F:3-isopropylmalate dehydrogenase activity"/>
    <property type="evidence" value="ECO:0007669"/>
    <property type="project" value="UniProtKB-UniRule"/>
</dbReference>
<evidence type="ECO:0000313" key="20">
    <source>
        <dbReference type="Proteomes" id="UP000215459"/>
    </source>
</evidence>
<dbReference type="PANTHER" id="PTHR42979:SF1">
    <property type="entry name" value="3-ISOPROPYLMALATE DEHYDROGENASE"/>
    <property type="match status" value="1"/>
</dbReference>
<dbReference type="NCBIfam" id="TIGR00169">
    <property type="entry name" value="leuB"/>
    <property type="match status" value="1"/>
</dbReference>
<feature type="binding site" evidence="16">
    <location>
        <position position="224"/>
    </location>
    <ligand>
        <name>substrate</name>
    </ligand>
</feature>
<keyword evidence="12 16" id="KW-0560">Oxidoreductase</keyword>
<evidence type="ECO:0000256" key="1">
    <source>
        <dbReference type="ARBA" id="ARBA00000624"/>
    </source>
</evidence>
<feature type="site" description="Important for catalysis" evidence="16">
    <location>
        <position position="192"/>
    </location>
</feature>
<keyword evidence="8 16" id="KW-0963">Cytoplasm</keyword>
<keyword evidence="13 16" id="KW-0520">NAD</keyword>
<dbReference type="HAMAP" id="MF_01033">
    <property type="entry name" value="LeuB_type1"/>
    <property type="match status" value="1"/>
</dbReference>
<comment type="similarity">
    <text evidence="5 16">Belongs to the isocitrate and isopropylmalate dehydrogenases family. LeuB type 1 subfamily.</text>
</comment>
<dbReference type="InterPro" id="IPR019818">
    <property type="entry name" value="IsoCit/isopropylmalate_DH_CS"/>
</dbReference>
<keyword evidence="7 16" id="KW-0432">Leucine biosynthesis</keyword>
<dbReference type="InterPro" id="IPR004429">
    <property type="entry name" value="Isopropylmalate_DH"/>
</dbReference>
<evidence type="ECO:0000256" key="7">
    <source>
        <dbReference type="ARBA" id="ARBA00022430"/>
    </source>
</evidence>
<gene>
    <name evidence="16 19" type="primary">leuB</name>
    <name evidence="19" type="ORF">CHM34_05850</name>
</gene>
<evidence type="ECO:0000256" key="2">
    <source>
        <dbReference type="ARBA" id="ARBA00001936"/>
    </source>
</evidence>
<keyword evidence="9 16" id="KW-0028">Amino-acid biosynthesis</keyword>
<feature type="binding site" evidence="16">
    <location>
        <position position="98"/>
    </location>
    <ligand>
        <name>substrate</name>
    </ligand>
</feature>
<evidence type="ECO:0000313" key="19">
    <source>
        <dbReference type="EMBL" id="OYD08365.1"/>
    </source>
</evidence>
<evidence type="ECO:0000256" key="17">
    <source>
        <dbReference type="RuleBase" id="RU004445"/>
    </source>
</evidence>
<comment type="subcellular location">
    <subcellularLocation>
        <location evidence="3 16">Cytoplasm</location>
    </subcellularLocation>
</comment>
<evidence type="ECO:0000259" key="18">
    <source>
        <dbReference type="SMART" id="SM01329"/>
    </source>
</evidence>
<feature type="binding site" evidence="16">
    <location>
        <position position="224"/>
    </location>
    <ligand>
        <name>Mg(2+)</name>
        <dbReference type="ChEBI" id="CHEBI:18420"/>
    </ligand>
</feature>
<proteinExistence type="inferred from homology"/>
<dbReference type="OrthoDB" id="9806254at2"/>
<evidence type="ECO:0000256" key="12">
    <source>
        <dbReference type="ARBA" id="ARBA00023002"/>
    </source>
</evidence>
<dbReference type="SUPFAM" id="SSF53659">
    <property type="entry name" value="Isocitrate/Isopropylmalate dehydrogenase-like"/>
    <property type="match status" value="1"/>
</dbReference>
<dbReference type="FunFam" id="3.40.718.10:FF:000028">
    <property type="entry name" value="3-isopropylmalate dehydrogenase"/>
    <property type="match status" value="1"/>
</dbReference>
<comment type="pathway">
    <text evidence="4 16 17">Amino-acid biosynthesis; L-leucine biosynthesis; L-leucine from 3-methyl-2-oxobutanoate: step 3/4.</text>
</comment>
<comment type="caution">
    <text evidence="19">The sequence shown here is derived from an EMBL/GenBank/DDBJ whole genome shotgun (WGS) entry which is preliminary data.</text>
</comment>